<dbReference type="EMBL" id="BARS01009779">
    <property type="protein sequence ID" value="GAF79444.1"/>
    <property type="molecule type" value="Genomic_DNA"/>
</dbReference>
<dbReference type="InterPro" id="IPR002941">
    <property type="entry name" value="DNA_methylase_N4/N6"/>
</dbReference>
<evidence type="ECO:0000256" key="1">
    <source>
        <dbReference type="ARBA" id="ARBA00022603"/>
    </source>
</evidence>
<dbReference type="AlphaFoldDB" id="X0SEM6"/>
<dbReference type="SUPFAM" id="SSF53335">
    <property type="entry name" value="S-adenosyl-L-methionine-dependent methyltransferases"/>
    <property type="match status" value="1"/>
</dbReference>
<dbReference type="PRINTS" id="PR00508">
    <property type="entry name" value="S21N4MTFRASE"/>
</dbReference>
<evidence type="ECO:0000256" key="3">
    <source>
        <dbReference type="SAM" id="MobiDB-lite"/>
    </source>
</evidence>
<accession>X0SEM6</accession>
<name>X0SEM6_9ZZZZ</name>
<dbReference type="InterPro" id="IPR001091">
    <property type="entry name" value="RM_Methyltransferase"/>
</dbReference>
<dbReference type="GO" id="GO:0032259">
    <property type="term" value="P:methylation"/>
    <property type="evidence" value="ECO:0007669"/>
    <property type="project" value="UniProtKB-KW"/>
</dbReference>
<organism evidence="5">
    <name type="scientific">marine sediment metagenome</name>
    <dbReference type="NCBI Taxonomy" id="412755"/>
    <lineage>
        <taxon>unclassified sequences</taxon>
        <taxon>metagenomes</taxon>
        <taxon>ecological metagenomes</taxon>
    </lineage>
</organism>
<dbReference type="InterPro" id="IPR029063">
    <property type="entry name" value="SAM-dependent_MTases_sf"/>
</dbReference>
<comment type="caution">
    <text evidence="5">The sequence shown here is derived from an EMBL/GenBank/DDBJ whole genome shotgun (WGS) entry which is preliminary data.</text>
</comment>
<feature type="non-terminal residue" evidence="5">
    <location>
        <position position="1"/>
    </location>
</feature>
<dbReference type="Gene3D" id="3.40.50.150">
    <property type="entry name" value="Vaccinia Virus protein VP39"/>
    <property type="match status" value="1"/>
</dbReference>
<proteinExistence type="predicted"/>
<keyword evidence="1" id="KW-0489">Methyltransferase</keyword>
<gene>
    <name evidence="5" type="ORF">S01H1_18303</name>
</gene>
<dbReference type="GO" id="GO:0005737">
    <property type="term" value="C:cytoplasm"/>
    <property type="evidence" value="ECO:0007669"/>
    <property type="project" value="TreeGrafter"/>
</dbReference>
<feature type="domain" description="DNA methylase N-4/N-6" evidence="4">
    <location>
        <begin position="71"/>
        <end position="137"/>
    </location>
</feature>
<sequence length="155" mass="16967">FTRGRHKFRPDSVMHATSGAIDWGGRHPSQDDGHGLRQKRKYTPDIQGQSGQETIPPDVDFAYPSNVISPGKNREALGHGAAFPVALPSFFIKAYSDEGDAILDPFMGSGSTLIAAEQLDRKCYGIEISPAYCDIIIRRWEEFTGKKATLAGKGE</sequence>
<evidence type="ECO:0000313" key="5">
    <source>
        <dbReference type="EMBL" id="GAF79444.1"/>
    </source>
</evidence>
<dbReference type="PANTHER" id="PTHR13370:SF3">
    <property type="entry name" value="TRNA (GUANINE(10)-N2)-METHYLTRANSFERASE HOMOLOG"/>
    <property type="match status" value="1"/>
</dbReference>
<reference evidence="5" key="1">
    <citation type="journal article" date="2014" name="Front. Microbiol.">
        <title>High frequency of phylogenetically diverse reductive dehalogenase-homologous genes in deep subseafloor sedimentary metagenomes.</title>
        <authorList>
            <person name="Kawai M."/>
            <person name="Futagami T."/>
            <person name="Toyoda A."/>
            <person name="Takaki Y."/>
            <person name="Nishi S."/>
            <person name="Hori S."/>
            <person name="Arai W."/>
            <person name="Tsubouchi T."/>
            <person name="Morono Y."/>
            <person name="Uchiyama I."/>
            <person name="Ito T."/>
            <person name="Fujiyama A."/>
            <person name="Inagaki F."/>
            <person name="Takami H."/>
        </authorList>
    </citation>
    <scope>NUCLEOTIDE SEQUENCE</scope>
    <source>
        <strain evidence="5">Expedition CK06-06</strain>
    </source>
</reference>
<feature type="compositionally biased region" description="Basic and acidic residues" evidence="3">
    <location>
        <begin position="24"/>
        <end position="35"/>
    </location>
</feature>
<keyword evidence="2" id="KW-0808">Transferase</keyword>
<dbReference type="PANTHER" id="PTHR13370">
    <property type="entry name" value="RNA METHYLASE-RELATED"/>
    <property type="match status" value="1"/>
</dbReference>
<evidence type="ECO:0000256" key="2">
    <source>
        <dbReference type="ARBA" id="ARBA00022679"/>
    </source>
</evidence>
<dbReference type="GO" id="GO:0008170">
    <property type="term" value="F:N-methyltransferase activity"/>
    <property type="evidence" value="ECO:0007669"/>
    <property type="project" value="InterPro"/>
</dbReference>
<protein>
    <recommendedName>
        <fullName evidence="4">DNA methylase N-4/N-6 domain-containing protein</fullName>
    </recommendedName>
</protein>
<evidence type="ECO:0000259" key="4">
    <source>
        <dbReference type="Pfam" id="PF01555"/>
    </source>
</evidence>
<feature type="region of interest" description="Disordered" evidence="3">
    <location>
        <begin position="1"/>
        <end position="59"/>
    </location>
</feature>
<dbReference type="GO" id="GO:0003677">
    <property type="term" value="F:DNA binding"/>
    <property type="evidence" value="ECO:0007669"/>
    <property type="project" value="InterPro"/>
</dbReference>
<dbReference type="Pfam" id="PF01555">
    <property type="entry name" value="N6_N4_Mtase"/>
    <property type="match status" value="1"/>
</dbReference>